<dbReference type="GO" id="GO:0005524">
    <property type="term" value="F:ATP binding"/>
    <property type="evidence" value="ECO:0007669"/>
    <property type="project" value="UniProtKB-UniRule"/>
</dbReference>
<dbReference type="PROSITE" id="PS00108">
    <property type="entry name" value="PROTEIN_KINASE_ST"/>
    <property type="match status" value="1"/>
</dbReference>
<keyword evidence="4 7" id="KW-0547">Nucleotide-binding</keyword>
<keyword evidence="6 7" id="KW-0067">ATP-binding</keyword>
<dbReference type="GO" id="GO:0004674">
    <property type="term" value="F:protein serine/threonine kinase activity"/>
    <property type="evidence" value="ECO:0007669"/>
    <property type="project" value="UniProtKB-KW"/>
</dbReference>
<dbReference type="InterPro" id="IPR000719">
    <property type="entry name" value="Prot_kinase_dom"/>
</dbReference>
<accession>B7KKJ7</accession>
<dbReference type="HOGENOM" id="CLU_445333_0_0_3"/>
<dbReference type="KEGG" id="cyc:PCC7424_3956"/>
<dbReference type="PANTHER" id="PTHR43671">
    <property type="entry name" value="SERINE/THREONINE-PROTEIN KINASE NEK"/>
    <property type="match status" value="1"/>
</dbReference>
<dbReference type="EC" id="2.7.11.1" evidence="2"/>
<dbReference type="CDD" id="cd14014">
    <property type="entry name" value="STKc_PknB_like"/>
    <property type="match status" value="1"/>
</dbReference>
<evidence type="ECO:0000256" key="4">
    <source>
        <dbReference type="ARBA" id="ARBA00022741"/>
    </source>
</evidence>
<dbReference type="PROSITE" id="PS00107">
    <property type="entry name" value="PROTEIN_KINASE_ATP"/>
    <property type="match status" value="1"/>
</dbReference>
<protein>
    <recommendedName>
        <fullName evidence="2">non-specific serine/threonine protein kinase</fullName>
        <ecNumber evidence="2">2.7.11.1</ecNumber>
    </recommendedName>
</protein>
<dbReference type="AlphaFoldDB" id="B7KKJ7"/>
<feature type="binding site" evidence="7">
    <location>
        <position position="35"/>
    </location>
    <ligand>
        <name>ATP</name>
        <dbReference type="ChEBI" id="CHEBI:30616"/>
    </ligand>
</feature>
<keyword evidence="5 9" id="KW-0418">Kinase</keyword>
<dbReference type="InterPro" id="IPR011009">
    <property type="entry name" value="Kinase-like_dom_sf"/>
</dbReference>
<evidence type="ECO:0000256" key="1">
    <source>
        <dbReference type="ARBA" id="ARBA00010886"/>
    </source>
</evidence>
<feature type="domain" description="Protein kinase" evidence="8">
    <location>
        <begin position="6"/>
        <end position="259"/>
    </location>
</feature>
<evidence type="ECO:0000259" key="8">
    <source>
        <dbReference type="PROSITE" id="PS50011"/>
    </source>
</evidence>
<dbReference type="InterPro" id="IPR050660">
    <property type="entry name" value="NEK_Ser/Thr_kinase"/>
</dbReference>
<dbReference type="InterPro" id="IPR008271">
    <property type="entry name" value="Ser/Thr_kinase_AS"/>
</dbReference>
<dbReference type="RefSeq" id="WP_015955915.1">
    <property type="nucleotide sequence ID" value="NC_011729.1"/>
</dbReference>
<dbReference type="Pfam" id="PF00069">
    <property type="entry name" value="Pkinase"/>
    <property type="match status" value="1"/>
</dbReference>
<dbReference type="PROSITE" id="PS50011">
    <property type="entry name" value="PROTEIN_KINASE_DOM"/>
    <property type="match status" value="1"/>
</dbReference>
<keyword evidence="3" id="KW-0808">Transferase</keyword>
<dbReference type="eggNOG" id="COG0515">
    <property type="taxonomic scope" value="Bacteria"/>
</dbReference>
<evidence type="ECO:0000256" key="6">
    <source>
        <dbReference type="ARBA" id="ARBA00022840"/>
    </source>
</evidence>
<dbReference type="SUPFAM" id="SSF56112">
    <property type="entry name" value="Protein kinase-like (PK-like)"/>
    <property type="match status" value="1"/>
</dbReference>
<name>B7KKJ7_GLOC7</name>
<dbReference type="Proteomes" id="UP000002384">
    <property type="component" value="Chromosome"/>
</dbReference>
<gene>
    <name evidence="9" type="ordered locus">PCC7424_3956</name>
</gene>
<dbReference type="Gene3D" id="1.10.510.10">
    <property type="entry name" value="Transferase(Phosphotransferase) domain 1"/>
    <property type="match status" value="1"/>
</dbReference>
<dbReference type="OrthoDB" id="9788659at2"/>
<evidence type="ECO:0000256" key="7">
    <source>
        <dbReference type="PROSITE-ProRule" id="PRU10141"/>
    </source>
</evidence>
<evidence type="ECO:0000256" key="5">
    <source>
        <dbReference type="ARBA" id="ARBA00022777"/>
    </source>
</evidence>
<dbReference type="PANTHER" id="PTHR43671:SF13">
    <property type="entry name" value="SERINE_THREONINE-PROTEIN KINASE NEK2"/>
    <property type="match status" value="1"/>
</dbReference>
<evidence type="ECO:0000313" key="9">
    <source>
        <dbReference type="EMBL" id="ACK72330.1"/>
    </source>
</evidence>
<reference evidence="10" key="1">
    <citation type="journal article" date="2011" name="MBio">
        <title>Novel metabolic attributes of the genus Cyanothece, comprising a group of unicellular nitrogen-fixing Cyanobacteria.</title>
        <authorList>
            <person name="Bandyopadhyay A."/>
            <person name="Elvitigala T."/>
            <person name="Welsh E."/>
            <person name="Stockel J."/>
            <person name="Liberton M."/>
            <person name="Min H."/>
            <person name="Sherman L.A."/>
            <person name="Pakrasi H.B."/>
        </authorList>
    </citation>
    <scope>NUCLEOTIDE SEQUENCE [LARGE SCALE GENOMIC DNA]</scope>
    <source>
        <strain evidence="10">PCC 7424</strain>
    </source>
</reference>
<organism evidence="9 10">
    <name type="scientific">Gloeothece citriformis (strain PCC 7424)</name>
    <name type="common">Cyanothece sp. (strain PCC 7424)</name>
    <dbReference type="NCBI Taxonomy" id="65393"/>
    <lineage>
        <taxon>Bacteria</taxon>
        <taxon>Bacillati</taxon>
        <taxon>Cyanobacteriota</taxon>
        <taxon>Cyanophyceae</taxon>
        <taxon>Oscillatoriophycideae</taxon>
        <taxon>Chroococcales</taxon>
        <taxon>Aphanothecaceae</taxon>
        <taxon>Gloeothece</taxon>
        <taxon>Gloeothece citriformis</taxon>
    </lineage>
</organism>
<keyword evidence="10" id="KW-1185">Reference proteome</keyword>
<dbReference type="EMBL" id="CP001291">
    <property type="protein sequence ID" value="ACK72330.1"/>
    <property type="molecule type" value="Genomic_DNA"/>
</dbReference>
<evidence type="ECO:0000256" key="3">
    <source>
        <dbReference type="ARBA" id="ARBA00022679"/>
    </source>
</evidence>
<keyword evidence="9" id="KW-0723">Serine/threonine-protein kinase</keyword>
<evidence type="ECO:0000313" key="10">
    <source>
        <dbReference type="Proteomes" id="UP000002384"/>
    </source>
</evidence>
<dbReference type="SMART" id="SM00220">
    <property type="entry name" value="S_TKc"/>
    <property type="match status" value="1"/>
</dbReference>
<evidence type="ECO:0000256" key="2">
    <source>
        <dbReference type="ARBA" id="ARBA00012513"/>
    </source>
</evidence>
<comment type="similarity">
    <text evidence="1">Belongs to the protein kinase superfamily. NEK Ser/Thr protein kinase family. NIMA subfamily.</text>
</comment>
<sequence>MDRSQYRILGLIGQGQFGRVFCAIDRQTGELVALKELELTRFPTHKFLREFSYLLTLRHPHIVACTGIEYHQTGRYLVMDYCEGGTLRDLINFHRQLSLGQKLKLIENILSGLAHAHSYNIVHCDVKPENILLTIKPGTWQAKISDFGIARLREEMSNSPTGGYTGSPAYMAPERFYGKHSFASDLYAVGIILFELLVGKRPFSGYPGELMTAHLSKVVNIPETLPPALHSILEIALRKLPQRRFKSAKEMLKAVHLAGQSLAVNYSSVRVFLASSSPQISPKFKLINQFPLPQKINHLAVGGDILYLGMEDKLYYQPFSQSNLSLDSCSLKLVHLDGILIKLYPHSQGFLTLTKSPLSQLYQLGYFFNKSSLEHQSNQIDLPHLKNLSSLAFSENWLTLATSELSLNETHFHFLKLPSLTLIKTLKSSLIDRTISELVILNNRHGLAIYADSQENQTLFQLFTRRGSLGLTFSLATYLHSITSNPYFPYLLFAIEARNSMLGVLITLKPLKVIRVPLQFKPDFIIGQTWGFLLANRRGKVSLLTEKGQMLESFEVDGGISAIASRSEFKVLIATSSKPQPLLNLIDLEMCFSKKINSQTNLTSLTSSTSSIV</sequence>
<proteinExistence type="inferred from homology"/>
<dbReference type="STRING" id="65393.PCC7424_3956"/>
<dbReference type="InterPro" id="IPR017441">
    <property type="entry name" value="Protein_kinase_ATP_BS"/>
</dbReference>